<keyword evidence="1" id="KW-1133">Transmembrane helix</keyword>
<dbReference type="Pfam" id="PF26047">
    <property type="entry name" value="DUF8015"/>
    <property type="match status" value="1"/>
</dbReference>
<dbReference type="RefSeq" id="WP_188980539.1">
    <property type="nucleotide sequence ID" value="NZ_BMPG01000005.1"/>
</dbReference>
<comment type="caution">
    <text evidence="2">The sequence shown here is derived from an EMBL/GenBank/DDBJ whole genome shotgun (WGS) entry which is preliminary data.</text>
</comment>
<keyword evidence="3" id="KW-1185">Reference proteome</keyword>
<sequence length="60" mass="5981">MPPSVNRYDAILAGLPTLLAGSLGVAWTSAVTITTAVATGCLLGFGLLADALVRNPPTNG</sequence>
<dbReference type="Proteomes" id="UP000607197">
    <property type="component" value="Unassembled WGS sequence"/>
</dbReference>
<evidence type="ECO:0000256" key="1">
    <source>
        <dbReference type="SAM" id="Phobius"/>
    </source>
</evidence>
<reference evidence="2" key="1">
    <citation type="journal article" date="2014" name="Int. J. Syst. Evol. Microbiol.">
        <title>Complete genome sequence of Corynebacterium casei LMG S-19264T (=DSM 44701T), isolated from a smear-ripened cheese.</title>
        <authorList>
            <consortium name="US DOE Joint Genome Institute (JGI-PGF)"/>
            <person name="Walter F."/>
            <person name="Albersmeier A."/>
            <person name="Kalinowski J."/>
            <person name="Ruckert C."/>
        </authorList>
    </citation>
    <scope>NUCLEOTIDE SEQUENCE</scope>
    <source>
        <strain evidence="2">JCM 19596</strain>
    </source>
</reference>
<gene>
    <name evidence="2" type="ORF">GCM10009039_30880</name>
</gene>
<reference evidence="2" key="2">
    <citation type="submission" date="2020-09" db="EMBL/GenBank/DDBJ databases">
        <authorList>
            <person name="Sun Q."/>
            <person name="Ohkuma M."/>
        </authorList>
    </citation>
    <scope>NUCLEOTIDE SEQUENCE</scope>
    <source>
        <strain evidence="2">JCM 19596</strain>
    </source>
</reference>
<proteinExistence type="predicted"/>
<keyword evidence="1" id="KW-0812">Transmembrane</keyword>
<accession>A0A830F7F0</accession>
<protein>
    <submittedName>
        <fullName evidence="2">Uncharacterized protein</fullName>
    </submittedName>
</protein>
<dbReference type="AlphaFoldDB" id="A0A830F7F0"/>
<dbReference type="EMBL" id="BMPG01000005">
    <property type="protein sequence ID" value="GGL70637.1"/>
    <property type="molecule type" value="Genomic_DNA"/>
</dbReference>
<feature type="transmembrane region" description="Helical" evidence="1">
    <location>
        <begin position="36"/>
        <end position="53"/>
    </location>
</feature>
<organism evidence="2 3">
    <name type="scientific">Halocalculus aciditolerans</name>
    <dbReference type="NCBI Taxonomy" id="1383812"/>
    <lineage>
        <taxon>Archaea</taxon>
        <taxon>Methanobacteriati</taxon>
        <taxon>Methanobacteriota</taxon>
        <taxon>Stenosarchaea group</taxon>
        <taxon>Halobacteria</taxon>
        <taxon>Halobacteriales</taxon>
        <taxon>Halobacteriaceae</taxon>
        <taxon>Halocalculus</taxon>
    </lineage>
</organism>
<evidence type="ECO:0000313" key="3">
    <source>
        <dbReference type="Proteomes" id="UP000607197"/>
    </source>
</evidence>
<keyword evidence="1" id="KW-0472">Membrane</keyword>
<evidence type="ECO:0000313" key="2">
    <source>
        <dbReference type="EMBL" id="GGL70637.1"/>
    </source>
</evidence>
<name>A0A830F7F0_9EURY</name>
<dbReference type="InterPro" id="IPR058328">
    <property type="entry name" value="DUF8015"/>
</dbReference>